<organism evidence="2 3">
    <name type="scientific">Eumeta variegata</name>
    <name type="common">Bagworm moth</name>
    <name type="synonym">Eumeta japonica</name>
    <dbReference type="NCBI Taxonomy" id="151549"/>
    <lineage>
        <taxon>Eukaryota</taxon>
        <taxon>Metazoa</taxon>
        <taxon>Ecdysozoa</taxon>
        <taxon>Arthropoda</taxon>
        <taxon>Hexapoda</taxon>
        <taxon>Insecta</taxon>
        <taxon>Pterygota</taxon>
        <taxon>Neoptera</taxon>
        <taxon>Endopterygota</taxon>
        <taxon>Lepidoptera</taxon>
        <taxon>Glossata</taxon>
        <taxon>Ditrysia</taxon>
        <taxon>Tineoidea</taxon>
        <taxon>Psychidae</taxon>
        <taxon>Oiketicinae</taxon>
        <taxon>Eumeta</taxon>
    </lineage>
</organism>
<comment type="caution">
    <text evidence="2">The sequence shown here is derived from an EMBL/GenBank/DDBJ whole genome shotgun (WGS) entry which is preliminary data.</text>
</comment>
<gene>
    <name evidence="2" type="ORF">EVAR_64591_1</name>
</gene>
<protein>
    <recommendedName>
        <fullName evidence="1">Pre-C2HC domain-containing protein</fullName>
    </recommendedName>
</protein>
<evidence type="ECO:0000313" key="3">
    <source>
        <dbReference type="Proteomes" id="UP000299102"/>
    </source>
</evidence>
<accession>A0A4C1Z6D3</accession>
<dbReference type="OrthoDB" id="4506733at2759"/>
<dbReference type="Proteomes" id="UP000299102">
    <property type="component" value="Unassembled WGS sequence"/>
</dbReference>
<dbReference type="InterPro" id="IPR006579">
    <property type="entry name" value="Pre_C2HC_dom"/>
</dbReference>
<proteinExistence type="predicted"/>
<name>A0A4C1Z6D3_EUMVA</name>
<evidence type="ECO:0000259" key="1">
    <source>
        <dbReference type="Pfam" id="PF07530"/>
    </source>
</evidence>
<reference evidence="2 3" key="1">
    <citation type="journal article" date="2019" name="Commun. Biol.">
        <title>The bagworm genome reveals a unique fibroin gene that provides high tensile strength.</title>
        <authorList>
            <person name="Kono N."/>
            <person name="Nakamura H."/>
            <person name="Ohtoshi R."/>
            <person name="Tomita M."/>
            <person name="Numata K."/>
            <person name="Arakawa K."/>
        </authorList>
    </citation>
    <scope>NUCLEOTIDE SEQUENCE [LARGE SCALE GENOMIC DNA]</scope>
</reference>
<sequence length="170" mass="18903">MKLRAAIILLKIQLATIPDFRNLSALLATLKVARHTYSLKEEREFRVNLPVQSVRWITNHAREPLDLVLVTSNTTSLDNATKRSFYNIKAICSLTAIKVEQPHKKSIPGQCFNSQLYGHSSKNCFLRVRCVKCLGDHGTAACARNKDSDGPPTCVLCKSSVNTTNYLGCP</sequence>
<keyword evidence="3" id="KW-1185">Reference proteome</keyword>
<dbReference type="Pfam" id="PF07530">
    <property type="entry name" value="PRE_C2HC"/>
    <property type="match status" value="1"/>
</dbReference>
<feature type="domain" description="Pre-C2HC" evidence="1">
    <location>
        <begin position="48"/>
        <end position="106"/>
    </location>
</feature>
<evidence type="ECO:0000313" key="2">
    <source>
        <dbReference type="EMBL" id="GBP82703.1"/>
    </source>
</evidence>
<dbReference type="AlphaFoldDB" id="A0A4C1Z6D3"/>
<dbReference type="EMBL" id="BGZK01001581">
    <property type="protein sequence ID" value="GBP82703.1"/>
    <property type="molecule type" value="Genomic_DNA"/>
</dbReference>